<dbReference type="Proteomes" id="UP000251634">
    <property type="component" value="Unassembled WGS sequence"/>
</dbReference>
<dbReference type="PANTHER" id="PTHR43424">
    <property type="entry name" value="LOCUS PUTATIVE PROTEIN 1-RELATED"/>
    <property type="match status" value="1"/>
</dbReference>
<evidence type="ECO:0000256" key="5">
    <source>
        <dbReference type="SAM" id="Phobius"/>
    </source>
</evidence>
<organism evidence="6 7">
    <name type="scientific">Faecalibacterium prausnitzii</name>
    <dbReference type="NCBI Taxonomy" id="853"/>
    <lineage>
        <taxon>Bacteria</taxon>
        <taxon>Bacillati</taxon>
        <taxon>Bacillota</taxon>
        <taxon>Clostridia</taxon>
        <taxon>Eubacteriales</taxon>
        <taxon>Oscillospiraceae</taxon>
        <taxon>Faecalibacterium</taxon>
    </lineage>
</organism>
<dbReference type="CDD" id="cd13128">
    <property type="entry name" value="MATE_Wzx_like"/>
    <property type="match status" value="1"/>
</dbReference>
<feature type="transmembrane region" description="Helical" evidence="5">
    <location>
        <begin position="321"/>
        <end position="345"/>
    </location>
</feature>
<feature type="transmembrane region" description="Helical" evidence="5">
    <location>
        <begin position="170"/>
        <end position="191"/>
    </location>
</feature>
<evidence type="ECO:0000256" key="1">
    <source>
        <dbReference type="ARBA" id="ARBA00004141"/>
    </source>
</evidence>
<feature type="transmembrane region" description="Helical" evidence="5">
    <location>
        <begin position="444"/>
        <end position="465"/>
    </location>
</feature>
<feature type="transmembrane region" description="Helical" evidence="5">
    <location>
        <begin position="115"/>
        <end position="135"/>
    </location>
</feature>
<keyword evidence="4 5" id="KW-0472">Membrane</keyword>
<feature type="transmembrane region" description="Helical" evidence="5">
    <location>
        <begin position="383"/>
        <end position="405"/>
    </location>
</feature>
<evidence type="ECO:0000256" key="4">
    <source>
        <dbReference type="ARBA" id="ARBA00023136"/>
    </source>
</evidence>
<feature type="transmembrane region" description="Helical" evidence="5">
    <location>
        <begin position="212"/>
        <end position="229"/>
    </location>
</feature>
<feature type="transmembrane region" description="Helical" evidence="5">
    <location>
        <begin position="286"/>
        <end position="309"/>
    </location>
</feature>
<feature type="transmembrane region" description="Helical" evidence="5">
    <location>
        <begin position="255"/>
        <end position="274"/>
    </location>
</feature>
<dbReference type="AlphaFoldDB" id="A0A329TRE0"/>
<dbReference type="EMBL" id="PRKZ01000001">
    <property type="protein sequence ID" value="RAW52072.1"/>
    <property type="molecule type" value="Genomic_DNA"/>
</dbReference>
<feature type="transmembrane region" description="Helical" evidence="5">
    <location>
        <begin position="417"/>
        <end position="438"/>
    </location>
</feature>
<dbReference type="PANTHER" id="PTHR43424:SF1">
    <property type="entry name" value="LOCUS PUTATIVE PROTEIN 1-RELATED"/>
    <property type="match status" value="1"/>
</dbReference>
<evidence type="ECO:0000256" key="2">
    <source>
        <dbReference type="ARBA" id="ARBA00022692"/>
    </source>
</evidence>
<evidence type="ECO:0000313" key="7">
    <source>
        <dbReference type="Proteomes" id="UP000251634"/>
    </source>
</evidence>
<comment type="subcellular location">
    <subcellularLocation>
        <location evidence="1">Membrane</location>
        <topology evidence="1">Multi-pass membrane protein</topology>
    </subcellularLocation>
</comment>
<comment type="caution">
    <text evidence="6">The sequence shown here is derived from an EMBL/GenBank/DDBJ whole genome shotgun (WGS) entry which is preliminary data.</text>
</comment>
<accession>A0A329TRE0</accession>
<dbReference type="GO" id="GO:0016020">
    <property type="term" value="C:membrane"/>
    <property type="evidence" value="ECO:0007669"/>
    <property type="project" value="UniProtKB-SubCell"/>
</dbReference>
<feature type="transmembrane region" description="Helical" evidence="5">
    <location>
        <begin position="12"/>
        <end position="31"/>
    </location>
</feature>
<keyword evidence="2 5" id="KW-0812">Transmembrane</keyword>
<sequence>METKSIRFNLLMNVILKASAFIFPLITLPYVARVLGVENNGKISFATSVISYFSLFSQLGIPTYGIRACARVRESPQKLKQTVTELVTINAIFAAIAYITLAVSIFIVPKFHEQSTLLMISSARILLTLIGMEWFYQAIEQYQYITVRNLLFKFISLLLLFALVKKSEDYLLYCGINIFGVYGSYIVNLIYSQKFISKDKIERLNLRQHMKPIFTFFALSLAISIYTNMDTVMLGFIKGDVEVGYYNLATKIKDVLVAALTALGTVLLPRLSFYYSTGESHKLKKLLGKSMHFTALTTIPAVLFFNIISREAVLFLGGEQYLPSVACMQIVTLAILPISFANVACTQILAPMGRERYTMYSTIAGAFVNLVANSVLIPQMGASGAALGTVIAEITVAIIQIYYARDFYLPLLRKKDFGKIAIGCFAAIAALGLLNQVISPDVAIVKIAVEFGVFCIAYAAALLLLKDSIAINVLDNIRHRLEKLK</sequence>
<keyword evidence="3 5" id="KW-1133">Transmembrane helix</keyword>
<proteinExistence type="predicted"/>
<dbReference type="InterPro" id="IPR002797">
    <property type="entry name" value="Polysacc_synth"/>
</dbReference>
<evidence type="ECO:0000256" key="3">
    <source>
        <dbReference type="ARBA" id="ARBA00022989"/>
    </source>
</evidence>
<name>A0A329TRE0_9FIRM</name>
<feature type="transmembrane region" description="Helical" evidence="5">
    <location>
        <begin position="87"/>
        <end position="109"/>
    </location>
</feature>
<dbReference type="Pfam" id="PF01943">
    <property type="entry name" value="Polysacc_synt"/>
    <property type="match status" value="1"/>
</dbReference>
<feature type="transmembrane region" description="Helical" evidence="5">
    <location>
        <begin position="147"/>
        <end position="164"/>
    </location>
</feature>
<dbReference type="InterPro" id="IPR052556">
    <property type="entry name" value="PolySynth_Transporter"/>
</dbReference>
<evidence type="ECO:0000313" key="6">
    <source>
        <dbReference type="EMBL" id="RAW52072.1"/>
    </source>
</evidence>
<reference evidence="6 7" key="1">
    <citation type="submission" date="2018-02" db="EMBL/GenBank/DDBJ databases">
        <title>Complete genome sequencing of Faecalibacterium prausnitzii strains isolated from the human gut.</title>
        <authorList>
            <person name="Fitzgerald B.C."/>
            <person name="Shkoporov A.N."/>
            <person name="Ross P.R."/>
            <person name="Hill C."/>
        </authorList>
    </citation>
    <scope>NUCLEOTIDE SEQUENCE [LARGE SCALE GENOMIC DNA]</scope>
    <source>
        <strain evidence="6 7">APC942/8-14-2</strain>
    </source>
</reference>
<feature type="transmembrane region" description="Helical" evidence="5">
    <location>
        <begin position="43"/>
        <end position="66"/>
    </location>
</feature>
<gene>
    <name evidence="6" type="ORF">C4N25_01255</name>
</gene>
<feature type="transmembrane region" description="Helical" evidence="5">
    <location>
        <begin position="357"/>
        <end position="377"/>
    </location>
</feature>
<dbReference type="RefSeq" id="WP_112114678.1">
    <property type="nucleotide sequence ID" value="NZ_PRKZ01000001.1"/>
</dbReference>
<protein>
    <submittedName>
        <fullName evidence="6">Flippase</fullName>
    </submittedName>
</protein>